<sequence length="123" mass="14063">MVPARIVRVLENKPGSTSNAGPPNSQAGHYPSTSFNTALAGHPSNYAESDSGSHDSWDDCDQYLEDFCIRPYDSEDRERLKEKSRHVIQAEKQEKQEREKAKTWSRWSKERRENAEGSPRNRG</sequence>
<accession>A0A0C9TJ27</accession>
<reference evidence="3" key="2">
    <citation type="submission" date="2015-01" db="EMBL/GenBank/DDBJ databases">
        <title>Evolutionary Origins and Diversification of the Mycorrhizal Mutualists.</title>
        <authorList>
            <consortium name="DOE Joint Genome Institute"/>
            <consortium name="Mycorrhizal Genomics Consortium"/>
            <person name="Kohler A."/>
            <person name="Kuo A."/>
            <person name="Nagy L.G."/>
            <person name="Floudas D."/>
            <person name="Copeland A."/>
            <person name="Barry K.W."/>
            <person name="Cichocki N."/>
            <person name="Veneault-Fourrey C."/>
            <person name="LaButti K."/>
            <person name="Lindquist E.A."/>
            <person name="Lipzen A."/>
            <person name="Lundell T."/>
            <person name="Morin E."/>
            <person name="Murat C."/>
            <person name="Riley R."/>
            <person name="Ohm R."/>
            <person name="Sun H."/>
            <person name="Tunlid A."/>
            <person name="Henrissat B."/>
            <person name="Grigoriev I.V."/>
            <person name="Hibbett D.S."/>
            <person name="Martin F."/>
        </authorList>
    </citation>
    <scope>NUCLEOTIDE SEQUENCE [LARGE SCALE GENOMIC DNA]</scope>
    <source>
        <strain evidence="3">ATCC 200175</strain>
    </source>
</reference>
<feature type="region of interest" description="Disordered" evidence="1">
    <location>
        <begin position="74"/>
        <end position="123"/>
    </location>
</feature>
<evidence type="ECO:0000313" key="2">
    <source>
        <dbReference type="EMBL" id="KIJ10713.1"/>
    </source>
</evidence>
<reference evidence="2 3" key="1">
    <citation type="submission" date="2014-06" db="EMBL/GenBank/DDBJ databases">
        <authorList>
            <consortium name="DOE Joint Genome Institute"/>
            <person name="Kuo A."/>
            <person name="Kohler A."/>
            <person name="Nagy L.G."/>
            <person name="Floudas D."/>
            <person name="Copeland A."/>
            <person name="Barry K.W."/>
            <person name="Cichocki N."/>
            <person name="Veneault-Fourrey C."/>
            <person name="LaButti K."/>
            <person name="Lindquist E.A."/>
            <person name="Lipzen A."/>
            <person name="Lundell T."/>
            <person name="Morin E."/>
            <person name="Murat C."/>
            <person name="Sun H."/>
            <person name="Tunlid A."/>
            <person name="Henrissat B."/>
            <person name="Grigoriev I.V."/>
            <person name="Hibbett D.S."/>
            <person name="Martin F."/>
            <person name="Nordberg H.P."/>
            <person name="Cantor M.N."/>
            <person name="Hua S.X."/>
        </authorList>
    </citation>
    <scope>NUCLEOTIDE SEQUENCE [LARGE SCALE GENOMIC DNA]</scope>
    <source>
        <strain evidence="2 3">ATCC 200175</strain>
    </source>
</reference>
<keyword evidence="3" id="KW-1185">Reference proteome</keyword>
<organism evidence="2 3">
    <name type="scientific">Paxillus involutus ATCC 200175</name>
    <dbReference type="NCBI Taxonomy" id="664439"/>
    <lineage>
        <taxon>Eukaryota</taxon>
        <taxon>Fungi</taxon>
        <taxon>Dikarya</taxon>
        <taxon>Basidiomycota</taxon>
        <taxon>Agaricomycotina</taxon>
        <taxon>Agaricomycetes</taxon>
        <taxon>Agaricomycetidae</taxon>
        <taxon>Boletales</taxon>
        <taxon>Paxilineae</taxon>
        <taxon>Paxillaceae</taxon>
        <taxon>Paxillus</taxon>
    </lineage>
</organism>
<dbReference type="OrthoDB" id="10384906at2759"/>
<evidence type="ECO:0000256" key="1">
    <source>
        <dbReference type="SAM" id="MobiDB-lite"/>
    </source>
</evidence>
<feature type="compositionally biased region" description="Polar residues" evidence="1">
    <location>
        <begin position="14"/>
        <end position="37"/>
    </location>
</feature>
<dbReference type="HOGENOM" id="CLU_2015971_0_0_1"/>
<dbReference type="Proteomes" id="UP000053647">
    <property type="component" value="Unassembled WGS sequence"/>
</dbReference>
<feature type="compositionally biased region" description="Basic and acidic residues" evidence="1">
    <location>
        <begin position="88"/>
        <end position="115"/>
    </location>
</feature>
<proteinExistence type="predicted"/>
<evidence type="ECO:0000313" key="3">
    <source>
        <dbReference type="Proteomes" id="UP000053647"/>
    </source>
</evidence>
<dbReference type="AlphaFoldDB" id="A0A0C9TJ27"/>
<name>A0A0C9TJ27_PAXIN</name>
<feature type="region of interest" description="Disordered" evidence="1">
    <location>
        <begin position="11"/>
        <end position="55"/>
    </location>
</feature>
<dbReference type="EMBL" id="KN819398">
    <property type="protein sequence ID" value="KIJ10713.1"/>
    <property type="molecule type" value="Genomic_DNA"/>
</dbReference>
<protein>
    <submittedName>
        <fullName evidence="2">Uncharacterized protein</fullName>
    </submittedName>
</protein>
<gene>
    <name evidence="2" type="ORF">PAXINDRAFT_16321</name>
</gene>